<dbReference type="Pfam" id="PF04149">
    <property type="entry name" value="DUF397"/>
    <property type="match status" value="1"/>
</dbReference>
<keyword evidence="3" id="KW-1185">Reference proteome</keyword>
<comment type="caution">
    <text evidence="2">The sequence shown here is derived from an EMBL/GenBank/DDBJ whole genome shotgun (WGS) entry which is preliminary data.</text>
</comment>
<dbReference type="EMBL" id="VCKZ01000021">
    <property type="protein sequence ID" value="TMR41465.1"/>
    <property type="molecule type" value="Genomic_DNA"/>
</dbReference>
<reference evidence="2 3" key="1">
    <citation type="submission" date="2019-05" db="EMBL/GenBank/DDBJ databases">
        <title>Draft genome sequence of Actinomadura geliboluensis A8036.</title>
        <authorList>
            <person name="Saricaoglu S."/>
            <person name="Isik K."/>
        </authorList>
    </citation>
    <scope>NUCLEOTIDE SEQUENCE [LARGE SCALE GENOMIC DNA]</scope>
    <source>
        <strain evidence="2 3">A8036</strain>
    </source>
</reference>
<dbReference type="AlphaFoldDB" id="A0A5S4H882"/>
<evidence type="ECO:0000259" key="1">
    <source>
        <dbReference type="Pfam" id="PF04149"/>
    </source>
</evidence>
<feature type="domain" description="DUF397" evidence="1">
    <location>
        <begin position="43"/>
        <end position="95"/>
    </location>
</feature>
<gene>
    <name evidence="2" type="ORF">ETD96_05360</name>
</gene>
<sequence length="102" mass="10851">MKFPHIEWRTSSHSTQQGNCVEVGAWRTSSHSGKQGNCVELGAWRKSSHSTGNGGQCVEVATGETIVLARDSKDPDGPVLGFGADAWAVFLNTVKSGHLDLA</sequence>
<dbReference type="OrthoDB" id="3480599at2"/>
<proteinExistence type="predicted"/>
<evidence type="ECO:0000313" key="2">
    <source>
        <dbReference type="EMBL" id="TMR41465.1"/>
    </source>
</evidence>
<accession>A0A5S4H882</accession>
<dbReference type="InterPro" id="IPR007278">
    <property type="entry name" value="DUF397"/>
</dbReference>
<protein>
    <submittedName>
        <fullName evidence="2">DUF397 domain-containing protein</fullName>
    </submittedName>
</protein>
<name>A0A5S4H882_9ACTN</name>
<dbReference type="Proteomes" id="UP000305238">
    <property type="component" value="Unassembled WGS sequence"/>
</dbReference>
<dbReference type="RefSeq" id="WP_138634965.1">
    <property type="nucleotide sequence ID" value="NZ_JASWDG010000072.1"/>
</dbReference>
<evidence type="ECO:0000313" key="3">
    <source>
        <dbReference type="Proteomes" id="UP000305238"/>
    </source>
</evidence>
<organism evidence="2 3">
    <name type="scientific">Actinomadura geliboluensis</name>
    <dbReference type="NCBI Taxonomy" id="882440"/>
    <lineage>
        <taxon>Bacteria</taxon>
        <taxon>Bacillati</taxon>
        <taxon>Actinomycetota</taxon>
        <taxon>Actinomycetes</taxon>
        <taxon>Streptosporangiales</taxon>
        <taxon>Thermomonosporaceae</taxon>
        <taxon>Actinomadura</taxon>
    </lineage>
</organism>